<evidence type="ECO:0000256" key="6">
    <source>
        <dbReference type="ARBA" id="ARBA00023049"/>
    </source>
</evidence>
<feature type="domain" description="PKD" evidence="9">
    <location>
        <begin position="894"/>
        <end position="925"/>
    </location>
</feature>
<feature type="domain" description="PKD" evidence="9">
    <location>
        <begin position="989"/>
        <end position="1024"/>
    </location>
</feature>
<feature type="chain" id="PRO_5045092313" evidence="8">
    <location>
        <begin position="23"/>
        <end position="1215"/>
    </location>
</feature>
<keyword evidence="8" id="KW-0732">Signal</keyword>
<evidence type="ECO:0000256" key="4">
    <source>
        <dbReference type="ARBA" id="ARBA00022801"/>
    </source>
</evidence>
<name>A0ABT3AAU3_9ALTE</name>
<dbReference type="Pfam" id="PF01447">
    <property type="entry name" value="Peptidase_M4"/>
    <property type="match status" value="1"/>
</dbReference>
<evidence type="ECO:0000313" key="11">
    <source>
        <dbReference type="Proteomes" id="UP001652504"/>
    </source>
</evidence>
<keyword evidence="4" id="KW-0378">Hydrolase</keyword>
<dbReference type="SUPFAM" id="SSF49299">
    <property type="entry name" value="PKD domain"/>
    <property type="match status" value="4"/>
</dbReference>
<dbReference type="Gene3D" id="3.10.450.490">
    <property type="match status" value="1"/>
</dbReference>
<dbReference type="SUPFAM" id="SSF55486">
    <property type="entry name" value="Metalloproteases ('zincins'), catalytic domain"/>
    <property type="match status" value="1"/>
</dbReference>
<dbReference type="InterPro" id="IPR022409">
    <property type="entry name" value="PKD/Chitinase_dom"/>
</dbReference>
<dbReference type="RefSeq" id="WP_263712980.1">
    <property type="nucleotide sequence ID" value="NZ_JAOWKX010000007.1"/>
</dbReference>
<keyword evidence="11" id="KW-1185">Reference proteome</keyword>
<evidence type="ECO:0000313" key="10">
    <source>
        <dbReference type="EMBL" id="MCV2885692.1"/>
    </source>
</evidence>
<dbReference type="InterPro" id="IPR013783">
    <property type="entry name" value="Ig-like_fold"/>
</dbReference>
<evidence type="ECO:0000256" key="8">
    <source>
        <dbReference type="SAM" id="SignalP"/>
    </source>
</evidence>
<protein>
    <submittedName>
        <fullName evidence="10">PKD domain-containing protein</fullName>
    </submittedName>
</protein>
<dbReference type="CDD" id="cd00146">
    <property type="entry name" value="PKD"/>
    <property type="match status" value="3"/>
</dbReference>
<sequence length="1215" mass="134488">MKMNKICLAVGVLLFGHMPLQAAQVSSTHDQLDELQALLSSSGKRLSSAEHSNKGAFKLLKEQNSSEHQYLTYQQFNHDLPVWNHQVVIKTGKKGEFIEGFGHVVTEFDNDLKSNKSFWEKSEEGALEAVFAHHKLLPERVIKSSVERIIYLDNNHMAHFAFKIEWMADVGNQSTSMVKKVSILDSDFAIIDELDALFRNFNDGGSGPGGNIKVGGRTYDKSAYDGSLPLRTFVVHVDNNTCFLNAMDVDTRDAKNELAPASSTFSYDCSDGKNENNQRTANNAYSPLNDAHYHGQVTQLMYQTYLNTKVLGDTKVIQNVHFGQDMDQAFYEDGQVYYGDGYQLFYPMVALDVVAHELSHGFTHEYGSGTEKLMLTGQARAINESFSDIAGEAAKFYLLGENDWKANYEAYKTPNAALRYMDEPTQDGQSIDHVEDWEDNVSAHHGGGVFNKAFHRLITQSVSETESNPWNPKYGFIVFANANRYCWTATSSYQEAASCVKSQLQSATTAMAADGVRKSDGSKWLTNELKNHLRKAFAQVGISLPANYGVESDFTPETRFLTVSFHNNTRLNGDEINSNTADWQWLWSFGDGNNSTSNAFNPSFEYSAEGEYPVSLKATAPDGSTDIFQLSVSTWADYCTISGGNEDRYYIQSVTMNGQTQDSGSSPYSDFSHKEIDVIDGGQFNVSIKAGLPDSSANNTKKFYIWLDKNGDGQFHKTEELAYFGSDKQSISTALSVSGDPGTKIRARVMVSFGLLSSACGQFTWGEAEDYTLKIADNSTPPTLDITAQVQSQQNQVTFNNQTLDGRISGWEWDFGDNSGTSNQTSPVYQYRQSGAYDVVAKALSADNRELARWENTVNFTTVTEAEFNPVVNGRQVVLTSGLSKMPAGTQVHWNFGDNNSATDPDVNHTYGSDGTYTITLTLTNPDNPQGVSIAKQVEVAEQGYLPQYDVTVVENQNGSFTATFNNSTVTPPDVHHSHNRWRNAELHWTFGDGDKSTSYTRNFGEDTQHHYTAEGTYTTKLEIEYKTSSGPWTSVTKIVPIEVKRNQPVEYCEASGLTTYEHIQSMTVAGVGPLSNGSAGGIVNANNPIVLQADTPINFEIVAGYSDGVAYAENYHIWIDLNGDGQFGDGDWRNNKAERVANELDQTVGDAGTGRVNSTFTIPSNLIPRDNLQTRMRVLQYYSASRVNSINPCSNYANDGGSGEIEDYIIELRK</sequence>
<evidence type="ECO:0000256" key="3">
    <source>
        <dbReference type="ARBA" id="ARBA00022723"/>
    </source>
</evidence>
<keyword evidence="3" id="KW-0479">Metal-binding</keyword>
<reference evidence="10 11" key="1">
    <citation type="submission" date="2022-10" db="EMBL/GenBank/DDBJ databases">
        <title>Aestuariibacter sp. AA17 isolated from Montipora capitata coral fragment.</title>
        <authorList>
            <person name="Emsley S.A."/>
            <person name="Pfannmuller K.M."/>
            <person name="Loughran R.M."/>
            <person name="Shlafstein M."/>
            <person name="Papke E."/>
            <person name="Saw J.H."/>
            <person name="Ushijima B."/>
            <person name="Videau P."/>
        </authorList>
    </citation>
    <scope>NUCLEOTIDE SEQUENCE [LARGE SCALE GENOMIC DNA]</scope>
    <source>
        <strain evidence="10 11">AA17</strain>
    </source>
</reference>
<keyword evidence="5" id="KW-0862">Zinc</keyword>
<keyword evidence="2" id="KW-0645">Protease</keyword>
<keyword evidence="7" id="KW-0865">Zymogen</keyword>
<organism evidence="10 11">
    <name type="scientific">Fluctibacter corallii</name>
    <dbReference type="NCBI Taxonomy" id="2984329"/>
    <lineage>
        <taxon>Bacteria</taxon>
        <taxon>Pseudomonadati</taxon>
        <taxon>Pseudomonadota</taxon>
        <taxon>Gammaproteobacteria</taxon>
        <taxon>Alteromonadales</taxon>
        <taxon>Alteromonadaceae</taxon>
        <taxon>Fluctibacter</taxon>
    </lineage>
</organism>
<dbReference type="Proteomes" id="UP001652504">
    <property type="component" value="Unassembled WGS sequence"/>
</dbReference>
<dbReference type="PROSITE" id="PS50093">
    <property type="entry name" value="PKD"/>
    <property type="match status" value="4"/>
</dbReference>
<proteinExistence type="inferred from homology"/>
<dbReference type="InterPro" id="IPR027268">
    <property type="entry name" value="Peptidase_M4/M1_CTD_sf"/>
</dbReference>
<comment type="similarity">
    <text evidence="1">Belongs to the peptidase M4 family.</text>
</comment>
<accession>A0ABT3AAU3</accession>
<dbReference type="EMBL" id="JAOWKX010000007">
    <property type="protein sequence ID" value="MCV2885692.1"/>
    <property type="molecule type" value="Genomic_DNA"/>
</dbReference>
<dbReference type="InterPro" id="IPR001570">
    <property type="entry name" value="Peptidase_M4_C_domain"/>
</dbReference>
<evidence type="ECO:0000256" key="7">
    <source>
        <dbReference type="ARBA" id="ARBA00023145"/>
    </source>
</evidence>
<feature type="domain" description="PKD" evidence="9">
    <location>
        <begin position="585"/>
        <end position="625"/>
    </location>
</feature>
<comment type="caution">
    <text evidence="10">The sequence shown here is derived from an EMBL/GenBank/DDBJ whole genome shotgun (WGS) entry which is preliminary data.</text>
</comment>
<dbReference type="InterPro" id="IPR023612">
    <property type="entry name" value="Peptidase_M4"/>
</dbReference>
<dbReference type="Pfam" id="PF18911">
    <property type="entry name" value="PKD_4"/>
    <property type="match status" value="3"/>
</dbReference>
<dbReference type="Gene3D" id="2.60.40.10">
    <property type="entry name" value="Immunoglobulins"/>
    <property type="match status" value="4"/>
</dbReference>
<dbReference type="InterPro" id="IPR013856">
    <property type="entry name" value="Peptidase_M4_domain"/>
</dbReference>
<dbReference type="SMART" id="SM00089">
    <property type="entry name" value="PKD"/>
    <property type="match status" value="3"/>
</dbReference>
<dbReference type="Gene3D" id="3.10.170.10">
    <property type="match status" value="1"/>
</dbReference>
<dbReference type="Gene3D" id="1.10.390.10">
    <property type="entry name" value="Neutral Protease Domain 2"/>
    <property type="match status" value="1"/>
</dbReference>
<dbReference type="PANTHER" id="PTHR33794:SF1">
    <property type="entry name" value="BACILLOLYSIN"/>
    <property type="match status" value="1"/>
</dbReference>
<dbReference type="PRINTS" id="PR00730">
    <property type="entry name" value="THERMOLYSIN"/>
</dbReference>
<dbReference type="Pfam" id="PF02868">
    <property type="entry name" value="Peptidase_M4_C"/>
    <property type="match status" value="1"/>
</dbReference>
<evidence type="ECO:0000256" key="2">
    <source>
        <dbReference type="ARBA" id="ARBA00022670"/>
    </source>
</evidence>
<feature type="signal peptide" evidence="8">
    <location>
        <begin position="1"/>
        <end position="22"/>
    </location>
</feature>
<dbReference type="InterPro" id="IPR050728">
    <property type="entry name" value="Zinc_Metalloprotease_M4"/>
</dbReference>
<dbReference type="PANTHER" id="PTHR33794">
    <property type="entry name" value="BACILLOLYSIN"/>
    <property type="match status" value="1"/>
</dbReference>
<dbReference type="InterPro" id="IPR000601">
    <property type="entry name" value="PKD_dom"/>
</dbReference>
<keyword evidence="6" id="KW-0482">Metalloprotease</keyword>
<dbReference type="Pfam" id="PF20009">
    <property type="entry name" value="GEVED"/>
    <property type="match status" value="2"/>
</dbReference>
<dbReference type="InterPro" id="IPR045474">
    <property type="entry name" value="GEVED"/>
</dbReference>
<evidence type="ECO:0000256" key="5">
    <source>
        <dbReference type="ARBA" id="ARBA00022833"/>
    </source>
</evidence>
<gene>
    <name evidence="10" type="ORF">OE749_13420</name>
</gene>
<feature type="domain" description="PKD" evidence="9">
    <location>
        <begin position="796"/>
        <end position="839"/>
    </location>
</feature>
<dbReference type="InterPro" id="IPR035986">
    <property type="entry name" value="PKD_dom_sf"/>
</dbReference>
<evidence type="ECO:0000259" key="9">
    <source>
        <dbReference type="PROSITE" id="PS50093"/>
    </source>
</evidence>
<evidence type="ECO:0000256" key="1">
    <source>
        <dbReference type="ARBA" id="ARBA00009388"/>
    </source>
</evidence>